<dbReference type="EMBL" id="JACASF010000010">
    <property type="protein sequence ID" value="KAF6451597.1"/>
    <property type="molecule type" value="Genomic_DNA"/>
</dbReference>
<dbReference type="GO" id="GO:0016554">
    <property type="term" value="P:cytidine to uridine editing"/>
    <property type="evidence" value="ECO:0007669"/>
    <property type="project" value="TreeGrafter"/>
</dbReference>
<keyword evidence="9" id="KW-0479">Metal-binding</keyword>
<dbReference type="GO" id="GO:0070383">
    <property type="term" value="P:DNA cytosine deamination"/>
    <property type="evidence" value="ECO:0007669"/>
    <property type="project" value="TreeGrafter"/>
</dbReference>
<evidence type="ECO:0000256" key="12">
    <source>
        <dbReference type="ARBA" id="ARBA00022833"/>
    </source>
</evidence>
<evidence type="ECO:0000256" key="18">
    <source>
        <dbReference type="ARBA" id="ARBA00049114"/>
    </source>
</evidence>
<keyword evidence="12" id="KW-0862">Zinc</keyword>
<keyword evidence="8" id="KW-0399">Innate immunity</keyword>
<dbReference type="InterPro" id="IPR002125">
    <property type="entry name" value="CMP_dCMP_dom"/>
</dbReference>
<evidence type="ECO:0000256" key="10">
    <source>
        <dbReference type="ARBA" id="ARBA00022737"/>
    </source>
</evidence>
<evidence type="ECO:0000256" key="1">
    <source>
        <dbReference type="ARBA" id="ARBA00001947"/>
    </source>
</evidence>
<dbReference type="PANTHER" id="PTHR13857">
    <property type="entry name" value="MRNA EDITING ENZYME"/>
    <property type="match status" value="1"/>
</dbReference>
<reference evidence="20 21" key="1">
    <citation type="journal article" date="2020" name="Nature">
        <title>Six reference-quality genomes reveal evolution of bat adaptations.</title>
        <authorList>
            <person name="Jebb D."/>
            <person name="Huang Z."/>
            <person name="Pippel M."/>
            <person name="Hughes G.M."/>
            <person name="Lavrichenko K."/>
            <person name="Devanna P."/>
            <person name="Winkler S."/>
            <person name="Jermiin L.S."/>
            <person name="Skirmuntt E.C."/>
            <person name="Katzourakis A."/>
            <person name="Burkitt-Gray L."/>
            <person name="Ray D.A."/>
            <person name="Sullivan K.A.M."/>
            <person name="Roscito J.G."/>
            <person name="Kirilenko B.M."/>
            <person name="Davalos L.M."/>
            <person name="Corthals A.P."/>
            <person name="Power M.L."/>
            <person name="Jones G."/>
            <person name="Ransome R.D."/>
            <person name="Dechmann D.K.N."/>
            <person name="Locatelli A.G."/>
            <person name="Puechmaille S.J."/>
            <person name="Fedrigo O."/>
            <person name="Jarvis E.D."/>
            <person name="Hiller M."/>
            <person name="Vernes S.C."/>
            <person name="Myers E.W."/>
            <person name="Teeling E.C."/>
        </authorList>
    </citation>
    <scope>NUCLEOTIDE SEQUENCE [LARGE SCALE GENOMIC DNA]</scope>
    <source>
        <strain evidence="20">MMolMol1</strain>
        <tissue evidence="20">Muscle</tissue>
    </source>
</reference>
<proteinExistence type="inferred from homology"/>
<evidence type="ECO:0000256" key="13">
    <source>
        <dbReference type="ARBA" id="ARBA00022859"/>
    </source>
</evidence>
<dbReference type="GO" id="GO:0045869">
    <property type="term" value="P:negative regulation of single stranded viral RNA replication via double stranded DNA intermediate"/>
    <property type="evidence" value="ECO:0007669"/>
    <property type="project" value="TreeGrafter"/>
</dbReference>
<feature type="domain" description="CMP/dCMP-type deaminase" evidence="19">
    <location>
        <begin position="26"/>
        <end position="143"/>
    </location>
</feature>
<evidence type="ECO:0000256" key="2">
    <source>
        <dbReference type="ARBA" id="ARBA00004123"/>
    </source>
</evidence>
<evidence type="ECO:0000256" key="9">
    <source>
        <dbReference type="ARBA" id="ARBA00022723"/>
    </source>
</evidence>
<dbReference type="GO" id="GO:0005634">
    <property type="term" value="C:nucleus"/>
    <property type="evidence" value="ECO:0007669"/>
    <property type="project" value="UniProtKB-SubCell"/>
</dbReference>
<sequence length="196" mass="22720">MEADQAPSDRHLMDKYTFTHNFGETQLHQTYLCYEVKVFKDDSQDPVKEFKGFLRNQGRNPGPRRHAELCFLDLIPSWNLDEKLCTITCFISWSPCYDCALQLAAFLVENSHVSLSIFCARIYSISGYKQGLLALQNAGAQIAIMTSKEMKYCWETFVDNKGQEFQPQDNLDKTRNYLSMELEKIIRKTEGWMSSL</sequence>
<dbReference type="InterPro" id="IPR050610">
    <property type="entry name" value="APOBEC_Cyt_Deaminase"/>
</dbReference>
<comment type="similarity">
    <text evidence="4">Belongs to the cytidine and deoxycytidylate deaminase family.</text>
</comment>
<dbReference type="PANTHER" id="PTHR13857:SF20">
    <property type="entry name" value="DNA DC-DU-EDITING ENZYME APOBEC-3G"/>
    <property type="match status" value="1"/>
</dbReference>
<comment type="caution">
    <text evidence="20">The sequence shown here is derived from an EMBL/GenBank/DDBJ whole genome shotgun (WGS) entry which is preliminary data.</text>
</comment>
<dbReference type="OrthoDB" id="8676111at2759"/>
<comment type="subcellular location">
    <subcellularLocation>
        <location evidence="3">Cytoplasm</location>
        <location evidence="3">P-body</location>
    </subcellularLocation>
    <subcellularLocation>
        <location evidence="2">Nucleus</location>
    </subcellularLocation>
</comment>
<gene>
    <name evidence="20" type="ORF">HJG59_000849</name>
</gene>
<evidence type="ECO:0000256" key="4">
    <source>
        <dbReference type="ARBA" id="ARBA00006576"/>
    </source>
</evidence>
<name>A0A7J8FV72_MOLMO</name>
<dbReference type="GO" id="GO:0045087">
    <property type="term" value="P:innate immune response"/>
    <property type="evidence" value="ECO:0007669"/>
    <property type="project" value="UniProtKB-KW"/>
</dbReference>
<dbReference type="EC" id="3.5.4.38" evidence="16"/>
<keyword evidence="6" id="KW-0963">Cytoplasm</keyword>
<dbReference type="AlphaFoldDB" id="A0A7J8FV72"/>
<comment type="catalytic activity">
    <reaction evidence="18">
        <text>a 2'-deoxycytidine in single-stranded DNA + H2O + H(+) = a 2'-deoxyuridine in single-stranded DNA + NH4(+)</text>
        <dbReference type="Rhea" id="RHEA:50948"/>
        <dbReference type="Rhea" id="RHEA-COMP:12846"/>
        <dbReference type="Rhea" id="RHEA-COMP:12847"/>
        <dbReference type="ChEBI" id="CHEBI:15377"/>
        <dbReference type="ChEBI" id="CHEBI:15378"/>
        <dbReference type="ChEBI" id="CHEBI:28938"/>
        <dbReference type="ChEBI" id="CHEBI:85452"/>
        <dbReference type="ChEBI" id="CHEBI:133902"/>
        <dbReference type="EC" id="3.5.4.38"/>
    </reaction>
</comment>
<evidence type="ECO:0000256" key="3">
    <source>
        <dbReference type="ARBA" id="ARBA00004201"/>
    </source>
</evidence>
<evidence type="ECO:0000256" key="11">
    <source>
        <dbReference type="ARBA" id="ARBA00022801"/>
    </source>
</evidence>
<dbReference type="GO" id="GO:0003723">
    <property type="term" value="F:RNA binding"/>
    <property type="evidence" value="ECO:0007669"/>
    <property type="project" value="TreeGrafter"/>
</dbReference>
<keyword evidence="10" id="KW-0677">Repeat</keyword>
<evidence type="ECO:0000256" key="7">
    <source>
        <dbReference type="ARBA" id="ARBA00022553"/>
    </source>
</evidence>
<evidence type="ECO:0000256" key="16">
    <source>
        <dbReference type="ARBA" id="ARBA00029489"/>
    </source>
</evidence>
<evidence type="ECO:0000256" key="17">
    <source>
        <dbReference type="ARBA" id="ARBA00032972"/>
    </source>
</evidence>
<dbReference type="Proteomes" id="UP000550707">
    <property type="component" value="Unassembled WGS sequence"/>
</dbReference>
<dbReference type="GO" id="GO:0004126">
    <property type="term" value="F:cytidine deaminase activity"/>
    <property type="evidence" value="ECO:0007669"/>
    <property type="project" value="TreeGrafter"/>
</dbReference>
<protein>
    <recommendedName>
        <fullName evidence="5">DNA dC-&gt;dU-editing enzyme APOBEC-3G</fullName>
        <ecNumber evidence="16">3.5.4.38</ecNumber>
    </recommendedName>
    <alternativeName>
        <fullName evidence="17">Deoxycytidine deaminase</fullName>
    </alternativeName>
</protein>
<keyword evidence="14" id="KW-0051">Antiviral defense</keyword>
<keyword evidence="7" id="KW-0597">Phosphoprotein</keyword>
<evidence type="ECO:0000259" key="19">
    <source>
        <dbReference type="PROSITE" id="PS51747"/>
    </source>
</evidence>
<evidence type="ECO:0000256" key="6">
    <source>
        <dbReference type="ARBA" id="ARBA00022490"/>
    </source>
</evidence>
<keyword evidence="21" id="KW-1185">Reference proteome</keyword>
<dbReference type="GO" id="GO:0000932">
    <property type="term" value="C:P-body"/>
    <property type="evidence" value="ECO:0007669"/>
    <property type="project" value="UniProtKB-SubCell"/>
</dbReference>
<dbReference type="Pfam" id="PF18772">
    <property type="entry name" value="APOBEC2"/>
    <property type="match status" value="1"/>
</dbReference>
<keyword evidence="13" id="KW-0391">Immunity</keyword>
<dbReference type="GO" id="GO:0051607">
    <property type="term" value="P:defense response to virus"/>
    <property type="evidence" value="ECO:0007669"/>
    <property type="project" value="UniProtKB-KW"/>
</dbReference>
<accession>A0A7J8FV72</accession>
<evidence type="ECO:0000256" key="8">
    <source>
        <dbReference type="ARBA" id="ARBA00022588"/>
    </source>
</evidence>
<keyword evidence="11" id="KW-0378">Hydrolase</keyword>
<organism evidence="20 21">
    <name type="scientific">Molossus molossus</name>
    <name type="common">Pallas' mastiff bat</name>
    <name type="synonym">Vespertilio molossus</name>
    <dbReference type="NCBI Taxonomy" id="27622"/>
    <lineage>
        <taxon>Eukaryota</taxon>
        <taxon>Metazoa</taxon>
        <taxon>Chordata</taxon>
        <taxon>Craniata</taxon>
        <taxon>Vertebrata</taxon>
        <taxon>Euteleostomi</taxon>
        <taxon>Mammalia</taxon>
        <taxon>Eutheria</taxon>
        <taxon>Laurasiatheria</taxon>
        <taxon>Chiroptera</taxon>
        <taxon>Yangochiroptera</taxon>
        <taxon>Molossidae</taxon>
        <taxon>Molossus</taxon>
    </lineage>
</organism>
<dbReference type="CDD" id="cd01283">
    <property type="entry name" value="cytidine_deaminase"/>
    <property type="match status" value="1"/>
</dbReference>
<dbReference type="PROSITE" id="PS00903">
    <property type="entry name" value="CYT_DCMP_DEAMINASES_1"/>
    <property type="match status" value="1"/>
</dbReference>
<comment type="cofactor">
    <cofactor evidence="1">
        <name>Zn(2+)</name>
        <dbReference type="ChEBI" id="CHEBI:29105"/>
    </cofactor>
</comment>
<dbReference type="GO" id="GO:0008270">
    <property type="term" value="F:zinc ion binding"/>
    <property type="evidence" value="ECO:0007669"/>
    <property type="project" value="InterPro"/>
</dbReference>
<dbReference type="InterPro" id="IPR016192">
    <property type="entry name" value="APOBEC/CMP_deaminase_Zn-bd"/>
</dbReference>
<evidence type="ECO:0000256" key="5">
    <source>
        <dbReference type="ARBA" id="ARBA00020239"/>
    </source>
</evidence>
<evidence type="ECO:0000313" key="21">
    <source>
        <dbReference type="Proteomes" id="UP000550707"/>
    </source>
</evidence>
<evidence type="ECO:0000256" key="14">
    <source>
        <dbReference type="ARBA" id="ARBA00023118"/>
    </source>
</evidence>
<evidence type="ECO:0000313" key="20">
    <source>
        <dbReference type="EMBL" id="KAF6451597.1"/>
    </source>
</evidence>
<dbReference type="PROSITE" id="PS51747">
    <property type="entry name" value="CYT_DCMP_DEAMINASES_2"/>
    <property type="match status" value="1"/>
</dbReference>
<dbReference type="InParanoid" id="A0A7J8FV72"/>
<dbReference type="Gene3D" id="3.40.140.10">
    <property type="entry name" value="Cytidine Deaminase, domain 2"/>
    <property type="match status" value="1"/>
</dbReference>
<keyword evidence="15" id="KW-0539">Nucleus</keyword>
<dbReference type="InterPro" id="IPR016193">
    <property type="entry name" value="Cytidine_deaminase-like"/>
</dbReference>
<dbReference type="SUPFAM" id="SSF53927">
    <property type="entry name" value="Cytidine deaminase-like"/>
    <property type="match status" value="1"/>
</dbReference>
<evidence type="ECO:0000256" key="15">
    <source>
        <dbReference type="ARBA" id="ARBA00023242"/>
    </source>
</evidence>